<dbReference type="AlphaFoldDB" id="A0A1M7YCR7"/>
<evidence type="ECO:0000256" key="1">
    <source>
        <dbReference type="ARBA" id="ARBA00023122"/>
    </source>
</evidence>
<proteinExistence type="predicted"/>
<evidence type="ECO:0000259" key="3">
    <source>
        <dbReference type="PROSITE" id="PS51371"/>
    </source>
</evidence>
<dbReference type="Gene3D" id="3.10.580.10">
    <property type="entry name" value="CBS-domain"/>
    <property type="match status" value="2"/>
</dbReference>
<evidence type="ECO:0000313" key="4">
    <source>
        <dbReference type="EMBL" id="SHO50434.1"/>
    </source>
</evidence>
<dbReference type="PROSITE" id="PS51371">
    <property type="entry name" value="CBS"/>
    <property type="match status" value="2"/>
</dbReference>
<reference evidence="4 5" key="1">
    <citation type="submission" date="2016-12" db="EMBL/GenBank/DDBJ databases">
        <authorList>
            <person name="Song W.-J."/>
            <person name="Kurnit D.M."/>
        </authorList>
    </citation>
    <scope>NUCLEOTIDE SEQUENCE [LARGE SCALE GENOMIC DNA]</scope>
    <source>
        <strain evidence="4 5">DSM 18488</strain>
    </source>
</reference>
<keyword evidence="1 2" id="KW-0129">CBS domain</keyword>
<dbReference type="RefSeq" id="WP_084554116.1">
    <property type="nucleotide sequence ID" value="NZ_FRFE01000018.1"/>
</dbReference>
<evidence type="ECO:0000256" key="2">
    <source>
        <dbReference type="PROSITE-ProRule" id="PRU00703"/>
    </source>
</evidence>
<dbReference type="CDD" id="cd04586">
    <property type="entry name" value="CBS_pair_BON_assoc"/>
    <property type="match status" value="1"/>
</dbReference>
<gene>
    <name evidence="4" type="ORF">SAMN02745220_03440</name>
</gene>
<name>A0A1M7YCR7_9BACT</name>
<evidence type="ECO:0000313" key="5">
    <source>
        <dbReference type="Proteomes" id="UP000184603"/>
    </source>
</evidence>
<dbReference type="OrthoDB" id="9811720at2"/>
<keyword evidence="5" id="KW-1185">Reference proteome</keyword>
<dbReference type="Proteomes" id="UP000184603">
    <property type="component" value="Unassembled WGS sequence"/>
</dbReference>
<sequence length="214" mass="23335">MSDIEQHDVVSTGTGITGLANQPELSDEDVYAAMKDIEGYLDISMRDFRELYSHAIRHARQRLLTSTLIKDIMTRDVVHVAAGTTFEGVIQAMASRSISGLPVIDAREKVVGVVSEKDIFSRLEGDQNASFWKILGNCLNCNRCLMRSLMTVTAGDIMSTPAVTIGATESAHAALQLFSLRKINRLPVVDTDGLLVGIVTRTNLLQASLQVGEE</sequence>
<dbReference type="SMART" id="SM00116">
    <property type="entry name" value="CBS"/>
    <property type="match status" value="2"/>
</dbReference>
<feature type="domain" description="CBS" evidence="3">
    <location>
        <begin position="158"/>
        <end position="214"/>
    </location>
</feature>
<feature type="domain" description="CBS" evidence="3">
    <location>
        <begin position="73"/>
        <end position="130"/>
    </location>
</feature>
<dbReference type="InterPro" id="IPR000644">
    <property type="entry name" value="CBS_dom"/>
</dbReference>
<dbReference type="STRING" id="1121416.SAMN02745220_03440"/>
<organism evidence="4 5">
    <name type="scientific">Desulfopila aestuarii DSM 18488</name>
    <dbReference type="NCBI Taxonomy" id="1121416"/>
    <lineage>
        <taxon>Bacteria</taxon>
        <taxon>Pseudomonadati</taxon>
        <taxon>Thermodesulfobacteriota</taxon>
        <taxon>Desulfobulbia</taxon>
        <taxon>Desulfobulbales</taxon>
        <taxon>Desulfocapsaceae</taxon>
        <taxon>Desulfopila</taxon>
    </lineage>
</organism>
<dbReference type="InterPro" id="IPR051257">
    <property type="entry name" value="Diverse_CBS-Domain"/>
</dbReference>
<dbReference type="SUPFAM" id="SSF54631">
    <property type="entry name" value="CBS-domain pair"/>
    <property type="match status" value="1"/>
</dbReference>
<dbReference type="PANTHER" id="PTHR43080:SF29">
    <property type="entry name" value="OS02G0818000 PROTEIN"/>
    <property type="match status" value="1"/>
</dbReference>
<accession>A0A1M7YCR7</accession>
<dbReference type="Pfam" id="PF00571">
    <property type="entry name" value="CBS"/>
    <property type="match status" value="2"/>
</dbReference>
<protein>
    <submittedName>
        <fullName evidence="4">CBS domain-containing protein</fullName>
    </submittedName>
</protein>
<dbReference type="EMBL" id="FRFE01000018">
    <property type="protein sequence ID" value="SHO50434.1"/>
    <property type="molecule type" value="Genomic_DNA"/>
</dbReference>
<dbReference type="InterPro" id="IPR046342">
    <property type="entry name" value="CBS_dom_sf"/>
</dbReference>
<dbReference type="PANTHER" id="PTHR43080">
    <property type="entry name" value="CBS DOMAIN-CONTAINING PROTEIN CBSX3, MITOCHONDRIAL"/>
    <property type="match status" value="1"/>
</dbReference>